<evidence type="ECO:0000313" key="4">
    <source>
        <dbReference type="EMBL" id="KAK2614997.1"/>
    </source>
</evidence>
<dbReference type="PANTHER" id="PTHR28532">
    <property type="entry name" value="GEO13458P1"/>
    <property type="match status" value="1"/>
</dbReference>
<keyword evidence="5" id="KW-1185">Reference proteome</keyword>
<feature type="region of interest" description="Disordered" evidence="2">
    <location>
        <begin position="160"/>
        <end position="185"/>
    </location>
</feature>
<comment type="caution">
    <text evidence="4">The sequence shown here is derived from an EMBL/GenBank/DDBJ whole genome shotgun (WGS) entry which is preliminary data.</text>
</comment>
<organism evidence="4 5">
    <name type="scientific">Phomopsis amygdali</name>
    <name type="common">Fusicoccum amygdali</name>
    <dbReference type="NCBI Taxonomy" id="1214568"/>
    <lineage>
        <taxon>Eukaryota</taxon>
        <taxon>Fungi</taxon>
        <taxon>Dikarya</taxon>
        <taxon>Ascomycota</taxon>
        <taxon>Pezizomycotina</taxon>
        <taxon>Sordariomycetes</taxon>
        <taxon>Sordariomycetidae</taxon>
        <taxon>Diaporthales</taxon>
        <taxon>Diaporthaceae</taxon>
        <taxon>Diaporthe</taxon>
    </lineage>
</organism>
<reference evidence="4" key="1">
    <citation type="submission" date="2023-06" db="EMBL/GenBank/DDBJ databases">
        <authorList>
            <person name="Noh H."/>
        </authorList>
    </citation>
    <scope>NUCLEOTIDE SEQUENCE</scope>
    <source>
        <strain evidence="4">DUCC20226</strain>
    </source>
</reference>
<evidence type="ECO:0000256" key="1">
    <source>
        <dbReference type="ARBA" id="ARBA00038090"/>
    </source>
</evidence>
<gene>
    <name evidence="4" type="ORF">N8I77_001777</name>
</gene>
<dbReference type="AlphaFoldDB" id="A0AAD9SS76"/>
<proteinExistence type="inferred from homology"/>
<feature type="domain" description="Essential protein Yae1 N-terminal" evidence="3">
    <location>
        <begin position="21"/>
        <end position="58"/>
    </location>
</feature>
<accession>A0AAD9SS76</accession>
<name>A0AAD9SS76_PHOAM</name>
<dbReference type="Pfam" id="PF09811">
    <property type="entry name" value="Yae1_N"/>
    <property type="match status" value="1"/>
</dbReference>
<dbReference type="PANTHER" id="PTHR28532:SF1">
    <property type="entry name" value="ORAL CANCER OVEREXPRESSED 1"/>
    <property type="match status" value="1"/>
</dbReference>
<dbReference type="EMBL" id="JAUJFL010000001">
    <property type="protein sequence ID" value="KAK2614997.1"/>
    <property type="molecule type" value="Genomic_DNA"/>
</dbReference>
<feature type="compositionally biased region" description="Low complexity" evidence="2">
    <location>
        <begin position="173"/>
        <end position="182"/>
    </location>
</feature>
<sequence length="281" mass="29602">MTANDAFDNLLNLEEEFYSEGYQQGVADGDRAGRIEGRSFGIEKGFEKFVEAGRLHGKSIVWANRLPQAQQQPRGVVAPSSPASSSPEDKQKLPALNGGGARLEKNIVTLHALVEPDTLSTDNTDDAVNDFDDRVKRAQGKARVIERHLGEDASVNVGAKDDTSVKAAGGGAQASSSASPPSKEADDFTQYGVTALVPPLLIAAVLLMAASAGEFAQSWVGHVYGGQTAVPFQPQIQVEIGSGDGMVPFTASRVNNCNGLWSCSTVSANTTASETHCKPQT</sequence>
<protein>
    <recommendedName>
        <fullName evidence="3">Essential protein Yae1 N-terminal domain-containing protein</fullName>
    </recommendedName>
</protein>
<dbReference type="Proteomes" id="UP001265746">
    <property type="component" value="Unassembled WGS sequence"/>
</dbReference>
<evidence type="ECO:0000259" key="3">
    <source>
        <dbReference type="Pfam" id="PF09811"/>
    </source>
</evidence>
<dbReference type="InterPro" id="IPR019191">
    <property type="entry name" value="Essential_protein_Yae1_N"/>
</dbReference>
<evidence type="ECO:0000313" key="5">
    <source>
        <dbReference type="Proteomes" id="UP001265746"/>
    </source>
</evidence>
<dbReference type="InterPro" id="IPR052436">
    <property type="entry name" value="LTO1_adapter"/>
</dbReference>
<feature type="region of interest" description="Disordered" evidence="2">
    <location>
        <begin position="66"/>
        <end position="98"/>
    </location>
</feature>
<evidence type="ECO:0000256" key="2">
    <source>
        <dbReference type="SAM" id="MobiDB-lite"/>
    </source>
</evidence>
<comment type="similarity">
    <text evidence="1">Belongs to the LTO1 family.</text>
</comment>